<dbReference type="PROSITE" id="PS50043">
    <property type="entry name" value="HTH_LUXR_2"/>
    <property type="match status" value="1"/>
</dbReference>
<proteinExistence type="predicted"/>
<dbReference type="CDD" id="cd06170">
    <property type="entry name" value="LuxR_C_like"/>
    <property type="match status" value="1"/>
</dbReference>
<dbReference type="Gene3D" id="1.10.10.10">
    <property type="entry name" value="Winged helix-like DNA-binding domain superfamily/Winged helix DNA-binding domain"/>
    <property type="match status" value="1"/>
</dbReference>
<evidence type="ECO:0000256" key="2">
    <source>
        <dbReference type="ARBA" id="ARBA00023125"/>
    </source>
</evidence>
<keyword evidence="7" id="KW-1185">Reference proteome</keyword>
<dbReference type="SUPFAM" id="SSF75516">
    <property type="entry name" value="Pheromone-binding domain of LuxR-like quorum-sensing transcription factors"/>
    <property type="match status" value="1"/>
</dbReference>
<dbReference type="PRINTS" id="PR00038">
    <property type="entry name" value="HTHLUXR"/>
</dbReference>
<evidence type="ECO:0000313" key="6">
    <source>
        <dbReference type="EMBL" id="USV01011.1"/>
    </source>
</evidence>
<evidence type="ECO:0000256" key="4">
    <source>
        <dbReference type="ARBA" id="ARBA00023163"/>
    </source>
</evidence>
<evidence type="ECO:0000256" key="3">
    <source>
        <dbReference type="ARBA" id="ARBA00023159"/>
    </source>
</evidence>
<dbReference type="InterPro" id="IPR036388">
    <property type="entry name" value="WH-like_DNA-bd_sf"/>
</dbReference>
<feature type="domain" description="HTH luxR-type" evidence="5">
    <location>
        <begin position="172"/>
        <end position="237"/>
    </location>
</feature>
<reference evidence="6" key="1">
    <citation type="journal article" date="2022" name="BMC Genomics">
        <title>Genome sequence of the entomopathogenic Serratia entomophila isolate 626 and characterisation of the species specific itaconate degradation pathway.</title>
        <authorList>
            <person name="Vaughan A.L."/>
            <person name="Altermann E."/>
            <person name="Glare T.R."/>
            <person name="Hurst M.R.H."/>
        </authorList>
    </citation>
    <scope>NUCLEOTIDE SEQUENCE</scope>
    <source>
        <strain evidence="6">626</strain>
    </source>
</reference>
<evidence type="ECO:0000259" key="5">
    <source>
        <dbReference type="PROSITE" id="PS50043"/>
    </source>
</evidence>
<keyword evidence="2" id="KW-0238">DNA-binding</keyword>
<dbReference type="Pfam" id="PF03472">
    <property type="entry name" value="Autoind_bind"/>
    <property type="match status" value="1"/>
</dbReference>
<sequence>MSNLFFNNEVINTSIKNHLEEQLSVYNNIKYAYAIMNKRNPANFSIISNRTEWFEFYIKNNYQFIDPVLITASHRITPFTWDKDLKIGSGLKLPKIFDMAKNYNVINGYTFVLHDHNHNLVVLSIMLDEHCDEDIEEQLEKNKEKIQMLLITTHEKLTENYQSVNTSADFERMNQREFFSKRENEIIYWASMGKSYQEIALILGIKLTTVKYHIGNAVKKLGVTNAKHAIRLGVELQLIRPLLPDGER</sequence>
<accession>A0ABY5CUA2</accession>
<dbReference type="PANTHER" id="PTHR44688">
    <property type="entry name" value="DNA-BINDING TRANSCRIPTIONAL ACTIVATOR DEVR_DOSR"/>
    <property type="match status" value="1"/>
</dbReference>
<dbReference type="SMART" id="SM00421">
    <property type="entry name" value="HTH_LUXR"/>
    <property type="match status" value="1"/>
</dbReference>
<dbReference type="Gene3D" id="3.30.450.80">
    <property type="entry name" value="Transcription factor LuxR-like, autoinducer-binding domain"/>
    <property type="match status" value="1"/>
</dbReference>
<dbReference type="EMBL" id="CP074347">
    <property type="protein sequence ID" value="USV01011.1"/>
    <property type="molecule type" value="Genomic_DNA"/>
</dbReference>
<dbReference type="Proteomes" id="UP001056873">
    <property type="component" value="Chromosome"/>
</dbReference>
<dbReference type="InterPro" id="IPR036693">
    <property type="entry name" value="TF_LuxR_autoind-bd_dom_sf"/>
</dbReference>
<dbReference type="Pfam" id="PF00196">
    <property type="entry name" value="GerE"/>
    <property type="match status" value="1"/>
</dbReference>
<dbReference type="RefSeq" id="WP_252961199.1">
    <property type="nucleotide sequence ID" value="NZ_CAMIPH010000015.1"/>
</dbReference>
<organism evidence="6 7">
    <name type="scientific">Serratia entomophila</name>
    <dbReference type="NCBI Taxonomy" id="42906"/>
    <lineage>
        <taxon>Bacteria</taxon>
        <taxon>Pseudomonadati</taxon>
        <taxon>Pseudomonadota</taxon>
        <taxon>Gammaproteobacteria</taxon>
        <taxon>Enterobacterales</taxon>
        <taxon>Yersiniaceae</taxon>
        <taxon>Serratia</taxon>
    </lineage>
</organism>
<dbReference type="SUPFAM" id="SSF46894">
    <property type="entry name" value="C-terminal effector domain of the bipartite response regulators"/>
    <property type="match status" value="1"/>
</dbReference>
<keyword evidence="1" id="KW-0805">Transcription regulation</keyword>
<dbReference type="InterPro" id="IPR000792">
    <property type="entry name" value="Tscrpt_reg_LuxR_C"/>
</dbReference>
<evidence type="ECO:0000256" key="1">
    <source>
        <dbReference type="ARBA" id="ARBA00023015"/>
    </source>
</evidence>
<protein>
    <submittedName>
        <fullName evidence="6">LuxR family transcriptional regulator</fullName>
    </submittedName>
</protein>
<evidence type="ECO:0000313" key="7">
    <source>
        <dbReference type="Proteomes" id="UP001056873"/>
    </source>
</evidence>
<keyword evidence="3" id="KW-0010">Activator</keyword>
<dbReference type="PROSITE" id="PS00622">
    <property type="entry name" value="HTH_LUXR_1"/>
    <property type="match status" value="1"/>
</dbReference>
<dbReference type="PANTHER" id="PTHR44688:SF16">
    <property type="entry name" value="DNA-BINDING TRANSCRIPTIONAL ACTIVATOR DEVR_DOSR"/>
    <property type="match status" value="1"/>
</dbReference>
<dbReference type="InterPro" id="IPR016032">
    <property type="entry name" value="Sig_transdc_resp-reg_C-effctor"/>
</dbReference>
<dbReference type="InterPro" id="IPR005143">
    <property type="entry name" value="TF_LuxR_autoind-bd_dom"/>
</dbReference>
<gene>
    <name evidence="6" type="ORF">KFQ06_00125</name>
</gene>
<keyword evidence="4" id="KW-0804">Transcription</keyword>
<name>A0ABY5CUA2_9GAMM</name>